<dbReference type="EMBL" id="LBZO01000055">
    <property type="protein sequence ID" value="KKR71719.1"/>
    <property type="molecule type" value="Genomic_DNA"/>
</dbReference>
<proteinExistence type="predicted"/>
<reference evidence="2 3" key="1">
    <citation type="journal article" date="2015" name="Nature">
        <title>rRNA introns, odd ribosomes, and small enigmatic genomes across a large radiation of phyla.</title>
        <authorList>
            <person name="Brown C.T."/>
            <person name="Hug L.A."/>
            <person name="Thomas B.C."/>
            <person name="Sharon I."/>
            <person name="Castelle C.J."/>
            <person name="Singh A."/>
            <person name="Wilkins M.J."/>
            <person name="Williams K.H."/>
            <person name="Banfield J.F."/>
        </authorList>
    </citation>
    <scope>NUCLEOTIDE SEQUENCE [LARGE SCALE GENOMIC DNA]</scope>
</reference>
<dbReference type="InterPro" id="IPR002686">
    <property type="entry name" value="Transposase_17"/>
</dbReference>
<evidence type="ECO:0000313" key="2">
    <source>
        <dbReference type="EMBL" id="KKR71719.1"/>
    </source>
</evidence>
<protein>
    <recommendedName>
        <fullName evidence="1">Transposase IS200-like domain-containing protein</fullName>
    </recommendedName>
</protein>
<sequence length="207" mass="24738">MPSRFIVRNLRENCVYHVYNRGAGEEKVFKDAQDFRVFLFYLYVYTTPIEKVMQMFSDLPRRLQEKTLLRKLEIIAYTLLPNHFHLIICQHQIDGMPRLMKQVVNGYTAYHNQKYKHKGPVFMGRYKAVEVPEENLLDMVRYVHLEPKAEDYEWSSYGRYLGKEGFLDCDIDEVMDKFSTREEFIGFHSNTSDYQRSLEGIKHLTIE</sequence>
<accession>A0A0G0T406</accession>
<dbReference type="SMART" id="SM01321">
    <property type="entry name" value="Y1_Tnp"/>
    <property type="match status" value="1"/>
</dbReference>
<dbReference type="Gene3D" id="3.30.70.1290">
    <property type="entry name" value="Transposase IS200-like"/>
    <property type="match status" value="1"/>
</dbReference>
<dbReference type="PANTHER" id="PTHR34322">
    <property type="entry name" value="TRANSPOSASE, Y1_TNP DOMAIN-CONTAINING"/>
    <property type="match status" value="1"/>
</dbReference>
<evidence type="ECO:0000313" key="3">
    <source>
        <dbReference type="Proteomes" id="UP000034013"/>
    </source>
</evidence>
<dbReference type="PANTHER" id="PTHR34322:SF2">
    <property type="entry name" value="TRANSPOSASE IS200-LIKE DOMAIN-CONTAINING PROTEIN"/>
    <property type="match status" value="1"/>
</dbReference>
<dbReference type="AlphaFoldDB" id="A0A0G0T406"/>
<organism evidence="2 3">
    <name type="scientific">Candidatus Woesebacteria bacterium GW2011_GWA2_40_7</name>
    <dbReference type="NCBI Taxonomy" id="1618562"/>
    <lineage>
        <taxon>Bacteria</taxon>
        <taxon>Candidatus Woeseibacteriota</taxon>
    </lineage>
</organism>
<dbReference type="GO" id="GO:0003677">
    <property type="term" value="F:DNA binding"/>
    <property type="evidence" value="ECO:0007669"/>
    <property type="project" value="InterPro"/>
</dbReference>
<dbReference type="Proteomes" id="UP000034013">
    <property type="component" value="Unassembled WGS sequence"/>
</dbReference>
<dbReference type="SUPFAM" id="SSF143422">
    <property type="entry name" value="Transposase IS200-like"/>
    <property type="match status" value="1"/>
</dbReference>
<dbReference type="InterPro" id="IPR036515">
    <property type="entry name" value="Transposase_17_sf"/>
</dbReference>
<dbReference type="GO" id="GO:0006313">
    <property type="term" value="P:DNA transposition"/>
    <property type="evidence" value="ECO:0007669"/>
    <property type="project" value="InterPro"/>
</dbReference>
<evidence type="ECO:0000259" key="1">
    <source>
        <dbReference type="SMART" id="SM01321"/>
    </source>
</evidence>
<dbReference type="GO" id="GO:0004803">
    <property type="term" value="F:transposase activity"/>
    <property type="evidence" value="ECO:0007669"/>
    <property type="project" value="InterPro"/>
</dbReference>
<feature type="domain" description="Transposase IS200-like" evidence="1">
    <location>
        <begin position="11"/>
        <end position="146"/>
    </location>
</feature>
<name>A0A0G0T406_9BACT</name>
<comment type="caution">
    <text evidence="2">The sequence shown here is derived from an EMBL/GenBank/DDBJ whole genome shotgun (WGS) entry which is preliminary data.</text>
</comment>
<gene>
    <name evidence="2" type="ORF">UU16_C0055G0005</name>
</gene>